<dbReference type="EMBL" id="JBEPML010000008">
    <property type="protein sequence ID" value="MET3792398.1"/>
    <property type="molecule type" value="Genomic_DNA"/>
</dbReference>
<organism evidence="7 8">
    <name type="scientific">Aquamicrobium terrae</name>
    <dbReference type="NCBI Taxonomy" id="1324945"/>
    <lineage>
        <taxon>Bacteria</taxon>
        <taxon>Pseudomonadati</taxon>
        <taxon>Pseudomonadota</taxon>
        <taxon>Alphaproteobacteria</taxon>
        <taxon>Hyphomicrobiales</taxon>
        <taxon>Phyllobacteriaceae</taxon>
        <taxon>Aquamicrobium</taxon>
    </lineage>
</organism>
<protein>
    <recommendedName>
        <fullName evidence="5">Putrescine-binding periplasmic protein</fullName>
    </recommendedName>
</protein>
<evidence type="ECO:0000313" key="8">
    <source>
        <dbReference type="Proteomes" id="UP001549076"/>
    </source>
</evidence>
<reference evidence="7 8" key="1">
    <citation type="submission" date="2024-06" db="EMBL/GenBank/DDBJ databases">
        <title>Genomic Encyclopedia of Type Strains, Phase IV (KMG-IV): sequencing the most valuable type-strain genomes for metagenomic binning, comparative biology and taxonomic classification.</title>
        <authorList>
            <person name="Goeker M."/>
        </authorList>
    </citation>
    <scope>NUCLEOTIDE SEQUENCE [LARGE SCALE GENOMIC DNA]</scope>
    <source>
        <strain evidence="7 8">DSM 27865</strain>
    </source>
</reference>
<evidence type="ECO:0000256" key="3">
    <source>
        <dbReference type="ARBA" id="ARBA00022729"/>
    </source>
</evidence>
<comment type="caution">
    <text evidence="7">The sequence shown here is derived from an EMBL/GenBank/DDBJ whole genome shotgun (WGS) entry which is preliminary data.</text>
</comment>
<keyword evidence="2 5" id="KW-0813">Transport</keyword>
<dbReference type="PANTHER" id="PTHR30222:SF12">
    <property type="entry name" value="NORSPERMIDINE SENSOR"/>
    <property type="match status" value="1"/>
</dbReference>
<comment type="similarity">
    <text evidence="5">Belongs to the bacterial solute-binding protein PotD/PotF family.</text>
</comment>
<feature type="signal peptide" evidence="6">
    <location>
        <begin position="1"/>
        <end position="22"/>
    </location>
</feature>
<dbReference type="Proteomes" id="UP001549076">
    <property type="component" value="Unassembled WGS sequence"/>
</dbReference>
<evidence type="ECO:0000256" key="1">
    <source>
        <dbReference type="ARBA" id="ARBA00004418"/>
    </source>
</evidence>
<gene>
    <name evidence="7" type="ORF">ABID37_002615</name>
</gene>
<keyword evidence="8" id="KW-1185">Reference proteome</keyword>
<comment type="function">
    <text evidence="5">Required for the activity of the bacterial periplasmic transport system of putrescine.</text>
</comment>
<dbReference type="RefSeq" id="WP_354195378.1">
    <property type="nucleotide sequence ID" value="NZ_JBEPML010000008.1"/>
</dbReference>
<name>A0ABV2N3F5_9HYPH</name>
<evidence type="ECO:0000256" key="5">
    <source>
        <dbReference type="PIRNR" id="PIRNR019574"/>
    </source>
</evidence>
<accession>A0ABV2N3F5</accession>
<feature type="chain" id="PRO_5045099884" description="Putrescine-binding periplasmic protein" evidence="6">
    <location>
        <begin position="23"/>
        <end position="363"/>
    </location>
</feature>
<dbReference type="PIRSF" id="PIRSF019574">
    <property type="entry name" value="Periplasmic_polyamine_BP"/>
    <property type="match status" value="1"/>
</dbReference>
<comment type="subcellular location">
    <subcellularLocation>
        <location evidence="1 5">Periplasm</location>
    </subcellularLocation>
</comment>
<evidence type="ECO:0000256" key="6">
    <source>
        <dbReference type="SAM" id="SignalP"/>
    </source>
</evidence>
<dbReference type="PANTHER" id="PTHR30222">
    <property type="entry name" value="SPERMIDINE/PUTRESCINE-BINDING PERIPLASMIC PROTEIN"/>
    <property type="match status" value="1"/>
</dbReference>
<dbReference type="Gene3D" id="3.40.190.10">
    <property type="entry name" value="Periplasmic binding protein-like II"/>
    <property type="match status" value="2"/>
</dbReference>
<dbReference type="PRINTS" id="PR00909">
    <property type="entry name" value="SPERMDNBNDNG"/>
</dbReference>
<proteinExistence type="inferred from homology"/>
<dbReference type="InterPro" id="IPR006059">
    <property type="entry name" value="SBP"/>
</dbReference>
<evidence type="ECO:0000313" key="7">
    <source>
        <dbReference type="EMBL" id="MET3792398.1"/>
    </source>
</evidence>
<keyword evidence="3 6" id="KW-0732">Signal</keyword>
<evidence type="ECO:0000256" key="2">
    <source>
        <dbReference type="ARBA" id="ARBA00022448"/>
    </source>
</evidence>
<evidence type="ECO:0000256" key="4">
    <source>
        <dbReference type="ARBA" id="ARBA00022764"/>
    </source>
</evidence>
<dbReference type="InterPro" id="IPR001188">
    <property type="entry name" value="Sperm_putr-bd"/>
</dbReference>
<dbReference type="SUPFAM" id="SSF53850">
    <property type="entry name" value="Periplasmic binding protein-like II"/>
    <property type="match status" value="1"/>
</dbReference>
<keyword evidence="4 5" id="KW-0574">Periplasm</keyword>
<sequence length="363" mass="39720">MLKRFAQVLAVGGILAAAPVGAAETLHIYNFSDYFAEDTISNFIAKSGIDTRLDLFDSLEVLETRLLTGGSGFDVVYPSATVGERMIQAGALQPIDPASLSNYGNLDKDLLKLLAEQDPGNKYLVPYMWLTTGIAYNPDLVSKRLPDAPTDSLDIFFKPEIAQKFQDCGIGVVDAPNEVIPIALNYLGLDPYSTKAEDLEKAEKLLLGLRPYIRHMQSGQLVSDMASGQLCLALMWSGDAGIAASRADEADAGVAVEYRIPKEGTIISFDTMAIPVDAPHPELALSFINYILEPQTVADISNYVYYANANAAATELVEESIRTNPNIYPSQDVREKLFVDKSLPPRQTRERTRVWTTFRSGGN</sequence>
<dbReference type="Pfam" id="PF13416">
    <property type="entry name" value="SBP_bac_8"/>
    <property type="match status" value="1"/>
</dbReference>